<proteinExistence type="predicted"/>
<gene>
    <name evidence="2" type="ORF">PSP31121_05087</name>
</gene>
<dbReference type="AlphaFoldDB" id="A0A5E5BIJ9"/>
<evidence type="ECO:0000313" key="3">
    <source>
        <dbReference type="Proteomes" id="UP000335538"/>
    </source>
</evidence>
<reference evidence="2 3" key="1">
    <citation type="submission" date="2019-08" db="EMBL/GenBank/DDBJ databases">
        <authorList>
            <person name="Peeters C."/>
        </authorList>
    </citation>
    <scope>NUCLEOTIDE SEQUENCE [LARGE SCALE GENOMIC DNA]</scope>
    <source>
        <strain evidence="2 3">LMG 31121</strain>
    </source>
</reference>
<feature type="compositionally biased region" description="Basic and acidic residues" evidence="1">
    <location>
        <begin position="48"/>
        <end position="72"/>
    </location>
</feature>
<organism evidence="2 3">
    <name type="scientific">Pandoraea sputorum</name>
    <dbReference type="NCBI Taxonomy" id="93222"/>
    <lineage>
        <taxon>Bacteria</taxon>
        <taxon>Pseudomonadati</taxon>
        <taxon>Pseudomonadota</taxon>
        <taxon>Betaproteobacteria</taxon>
        <taxon>Burkholderiales</taxon>
        <taxon>Burkholderiaceae</taxon>
        <taxon>Pandoraea</taxon>
    </lineage>
</organism>
<evidence type="ECO:0000313" key="2">
    <source>
        <dbReference type="EMBL" id="VVE85096.1"/>
    </source>
</evidence>
<dbReference type="Proteomes" id="UP000335538">
    <property type="component" value="Unassembled WGS sequence"/>
</dbReference>
<feature type="region of interest" description="Disordered" evidence="1">
    <location>
        <begin position="1"/>
        <end position="81"/>
    </location>
</feature>
<protein>
    <submittedName>
        <fullName evidence="2">Uncharacterized protein</fullName>
    </submittedName>
</protein>
<accession>A0A5E5BIJ9</accession>
<name>A0A5E5BIJ9_9BURK</name>
<dbReference type="EMBL" id="CABPSR010000023">
    <property type="protein sequence ID" value="VVE85096.1"/>
    <property type="molecule type" value="Genomic_DNA"/>
</dbReference>
<evidence type="ECO:0000256" key="1">
    <source>
        <dbReference type="SAM" id="MobiDB-lite"/>
    </source>
</evidence>
<sequence length="247" mass="25888">MTFPIARPRAPHPSLMSAQKHTPPVYRDPPPAYPGRADKARQRPTPKVRADTSYHADDRPARADVRRGRLNSDTDPASPLNLSCPTDAAIAARPIQALATFPHANRHRLAPGSLNAAGGARRAPRAVSLQPTHDALADAQRLTGLTLPLKASVRALPRAGREPLADIARAGGRGADARRPAAGLPGFASTSKHRGHVVGPVIGPVMGRAIFAAEGGHLTPVTEPGDGVECPPHRSHPPLVGVGHCVI</sequence>